<dbReference type="GO" id="GO:0006891">
    <property type="term" value="P:intra-Golgi vesicle-mediated transport"/>
    <property type="evidence" value="ECO:0007669"/>
    <property type="project" value="TreeGrafter"/>
</dbReference>
<keyword evidence="6" id="KW-0677">Repeat</keyword>
<dbReference type="Pfam" id="PF00400">
    <property type="entry name" value="WD40"/>
    <property type="match status" value="5"/>
</dbReference>
<feature type="domain" description="COPA/B TPR" evidence="16">
    <location>
        <begin position="733"/>
        <end position="841"/>
    </location>
</feature>
<keyword evidence="8" id="KW-0653">Protein transport</keyword>
<organism evidence="17 18">
    <name type="scientific">Cryptosporidium xiaoi</name>
    <dbReference type="NCBI Taxonomy" id="659607"/>
    <lineage>
        <taxon>Eukaryota</taxon>
        <taxon>Sar</taxon>
        <taxon>Alveolata</taxon>
        <taxon>Apicomplexa</taxon>
        <taxon>Conoidasida</taxon>
        <taxon>Coccidia</taxon>
        <taxon>Eucoccidiorida</taxon>
        <taxon>Eimeriorina</taxon>
        <taxon>Cryptosporidiidae</taxon>
        <taxon>Cryptosporidium</taxon>
    </lineage>
</organism>
<dbReference type="PROSITE" id="PS50082">
    <property type="entry name" value="WD_REPEATS_2"/>
    <property type="match status" value="4"/>
</dbReference>
<evidence type="ECO:0000259" key="16">
    <source>
        <dbReference type="Pfam" id="PF23953"/>
    </source>
</evidence>
<evidence type="ECO:0000256" key="12">
    <source>
        <dbReference type="ARBA" id="ARBA00032920"/>
    </source>
</evidence>
<evidence type="ECO:0000256" key="3">
    <source>
        <dbReference type="ARBA" id="ARBA00022448"/>
    </source>
</evidence>
<evidence type="ECO:0000259" key="15">
    <source>
        <dbReference type="Pfam" id="PF04053"/>
    </source>
</evidence>
<dbReference type="SUPFAM" id="SSF50978">
    <property type="entry name" value="WD40 repeat-like"/>
    <property type="match status" value="2"/>
</dbReference>
<reference evidence="17 18" key="1">
    <citation type="submission" date="2023-10" db="EMBL/GenBank/DDBJ databases">
        <title>Comparative genomics analysis reveals potential genetic determinants of host preference in Cryptosporidium xiaoi.</title>
        <authorList>
            <person name="Xiao L."/>
            <person name="Li J."/>
        </authorList>
    </citation>
    <scope>NUCLEOTIDE SEQUENCE [LARGE SCALE GENOMIC DNA]</scope>
    <source>
        <strain evidence="17 18">52996</strain>
    </source>
</reference>
<feature type="repeat" description="WD" evidence="13">
    <location>
        <begin position="235"/>
        <end position="266"/>
    </location>
</feature>
<dbReference type="InterPro" id="IPR050844">
    <property type="entry name" value="Coatomer_complex_subunit"/>
</dbReference>
<sequence length="1091" mass="125693">MPLRLDIKKKLQTSSERVKSIDFHSTEPWILSGLYSGTITVYDYETQSLVKSLEVSEYPIRCAVFVCRKQWIITCGDDLQVRVYSYNTMKKVTSFEAHNDFIRHMIVHSKLPLLLTCSDDMTIKIWDWERDWIKAQTYQGNSHYVMMIQWNPKDNYVFASVSLDRTIRIWGIPSNICSITNSTVNTPNYTLSGHDGGINCLAYSPSAEKPYIATGSDDKTVRVWDYQTKQCIQVLSGHTKAVRSILYHPQLPLILSCSEDGTIKIWHSTTYRLECTLNYMLDRSWCLAVNEYNILGIGYDEGTVVLKLGSEQPISTLNGSKIIIAKGTEIYQANLRALYKNSQCSISTNNTNEWEFEYEDGERIVLPFKEIGCSEIYPQDIRFHPNGRFISVCGDGEFVVYTTQALRSKCFGKAVEMVWSIDGQFFSTRESGGRIVVYHNFKESCSFFPSYFVDEIFGGQLLGVKSNDFVCFYDWLDCKLIRRIDVSSSLCNVYWDEQGNYVCLSCSDMFYILKYNKDEVDDHLNSVNSSNLNDGIEIAFEFVSEINDKVESGIWISNCFIYVTSQLRLQIWMNGFIDSIAYLPEKSVYHILGYIKEIQRIVLMNREFNCISYYLNINYIEYQSCIIRKDFETAENVYWNRIPANLHTKIAKFLEIQGYKEKALTITDDLDQKFDLAIDLGKFELCVSILHEIYRKDREQSYSGDNLSTTSSVSTNGGDEIDDSYFDDISPVNRKRWKVLGDIALEKGMFSLAISCYKQVHDLDSLLLIYSSIGDLDGLRYIANIAVYKKQWNTALLCHNILNDKDSCINDLINSEMIPYAALFARCYSPSNVNLVVEKWRELNEGKNSEILATPRDNKELFPYFDEAINLEDVIYSNEYKNNTVHSWDKLNKAINSDLLEDFKLKGPNYIKNVIWDCEGEFKINDNADKYHNESKFEDETGNGNSNNINNLSNIIHENEEQKKVFESNLRVTENKCELLTEHELEFNNEDEMSSRSNYHSPSLSPSPSPSSNRNNKNNDEQTNSNIKHGGNHSHKHNNHHSRRRGGNSNVKDDCINNNNTNTNYNKHKNRKNRKSTRGGGQNSNRDNNDN</sequence>
<dbReference type="SMART" id="SM00320">
    <property type="entry name" value="WD40"/>
    <property type="match status" value="7"/>
</dbReference>
<feature type="repeat" description="WD" evidence="13">
    <location>
        <begin position="95"/>
        <end position="127"/>
    </location>
</feature>
<dbReference type="GO" id="GO:0005198">
    <property type="term" value="F:structural molecule activity"/>
    <property type="evidence" value="ECO:0007669"/>
    <property type="project" value="InterPro"/>
</dbReference>
<dbReference type="InterPro" id="IPR020472">
    <property type="entry name" value="WD40_PAC1"/>
</dbReference>
<comment type="function">
    <text evidence="11">The coatomer is a cytosolic protein complex that binds to dilysine motifs and reversibly associates with Golgi non-clathrin-coated vesicles, which further mediate biosynthetic protein transport from the ER, via the Golgi up to the trans Golgi network. Coatomer complex is required for budding from Golgi membranes, and is essential for the retrograde Golgi-to-ER transport of dilysine-tagged proteins.</text>
</comment>
<dbReference type="GO" id="GO:0000139">
    <property type="term" value="C:Golgi membrane"/>
    <property type="evidence" value="ECO:0007669"/>
    <property type="project" value="UniProtKB-SubCell"/>
</dbReference>
<dbReference type="InterPro" id="IPR006692">
    <property type="entry name" value="Beta-prop_COPA/B_2nd"/>
</dbReference>
<evidence type="ECO:0000256" key="5">
    <source>
        <dbReference type="ARBA" id="ARBA00022574"/>
    </source>
</evidence>
<evidence type="ECO:0000256" key="11">
    <source>
        <dbReference type="ARBA" id="ARBA00025536"/>
    </source>
</evidence>
<feature type="compositionally biased region" description="Basic residues" evidence="14">
    <location>
        <begin position="1066"/>
        <end position="1077"/>
    </location>
</feature>
<dbReference type="PANTHER" id="PTHR19876">
    <property type="entry name" value="COATOMER"/>
    <property type="match status" value="1"/>
</dbReference>
<dbReference type="PRINTS" id="PR00320">
    <property type="entry name" value="GPROTEINBRPT"/>
</dbReference>
<feature type="repeat" description="WD" evidence="13">
    <location>
        <begin position="138"/>
        <end position="180"/>
    </location>
</feature>
<dbReference type="GO" id="GO:0006888">
    <property type="term" value="P:endoplasmic reticulum to Golgi vesicle-mediated transport"/>
    <property type="evidence" value="ECO:0007669"/>
    <property type="project" value="TreeGrafter"/>
</dbReference>
<evidence type="ECO:0000256" key="4">
    <source>
        <dbReference type="ARBA" id="ARBA00022490"/>
    </source>
</evidence>
<dbReference type="InterPro" id="IPR036322">
    <property type="entry name" value="WD40_repeat_dom_sf"/>
</dbReference>
<feature type="domain" description="COPA/B TPR" evidence="16">
    <location>
        <begin position="622"/>
        <end position="697"/>
    </location>
</feature>
<keyword evidence="7" id="KW-0931">ER-Golgi transport</keyword>
<comment type="subcellular location">
    <subcellularLocation>
        <location evidence="2">Cytoplasm</location>
    </subcellularLocation>
    <subcellularLocation>
        <location evidence="1">Golgi apparatus membrane</location>
        <topology evidence="1">Peripheral membrane protein</topology>
        <orientation evidence="1">Cytoplasmic side</orientation>
    </subcellularLocation>
</comment>
<dbReference type="Pfam" id="PF23953">
    <property type="entry name" value="TPR_COPA_B"/>
    <property type="match status" value="2"/>
</dbReference>
<keyword evidence="5 13" id="KW-0853">WD repeat</keyword>
<protein>
    <recommendedName>
        <fullName evidence="12">Beta'-coat protein</fullName>
    </recommendedName>
</protein>
<evidence type="ECO:0000256" key="10">
    <source>
        <dbReference type="ARBA" id="ARBA00023136"/>
    </source>
</evidence>
<evidence type="ECO:0000256" key="1">
    <source>
        <dbReference type="ARBA" id="ARBA00004255"/>
    </source>
</evidence>
<feature type="domain" description="COPA/B second beta-propeller" evidence="15">
    <location>
        <begin position="353"/>
        <end position="605"/>
    </location>
</feature>
<evidence type="ECO:0000256" key="14">
    <source>
        <dbReference type="SAM" id="MobiDB-lite"/>
    </source>
</evidence>
<keyword evidence="10" id="KW-0472">Membrane</keyword>
<dbReference type="InterPro" id="IPR001680">
    <property type="entry name" value="WD40_rpt"/>
</dbReference>
<keyword evidence="4" id="KW-0963">Cytoplasm</keyword>
<dbReference type="PROSITE" id="PS50294">
    <property type="entry name" value="WD_REPEATS_REGION"/>
    <property type="match status" value="3"/>
</dbReference>
<dbReference type="CDD" id="cd22947">
    <property type="entry name" value="Coatomer_WDAD_beta-like"/>
    <property type="match status" value="1"/>
</dbReference>
<feature type="compositionally biased region" description="Basic residues" evidence="14">
    <location>
        <begin position="1030"/>
        <end position="1046"/>
    </location>
</feature>
<dbReference type="Pfam" id="PF04053">
    <property type="entry name" value="B-prop_COPA_B_2nd"/>
    <property type="match status" value="1"/>
</dbReference>
<dbReference type="EMBL" id="JAWDEY010000012">
    <property type="protein sequence ID" value="KAK6589449.1"/>
    <property type="molecule type" value="Genomic_DNA"/>
</dbReference>
<evidence type="ECO:0000256" key="13">
    <source>
        <dbReference type="PROSITE-ProRule" id="PRU00221"/>
    </source>
</evidence>
<gene>
    <name evidence="17" type="ORF">RS030_203192</name>
</gene>
<evidence type="ECO:0000256" key="7">
    <source>
        <dbReference type="ARBA" id="ARBA00022892"/>
    </source>
</evidence>
<proteinExistence type="predicted"/>
<evidence type="ECO:0000256" key="8">
    <source>
        <dbReference type="ARBA" id="ARBA00022927"/>
    </source>
</evidence>
<dbReference type="InterPro" id="IPR056176">
    <property type="entry name" value="TPR_COPA_B"/>
</dbReference>
<dbReference type="AlphaFoldDB" id="A0AAV9XYQ5"/>
<dbReference type="GO" id="GO:0006890">
    <property type="term" value="P:retrograde vesicle-mediated transport, Golgi to endoplasmic reticulum"/>
    <property type="evidence" value="ECO:0007669"/>
    <property type="project" value="TreeGrafter"/>
</dbReference>
<dbReference type="GO" id="GO:0030126">
    <property type="term" value="C:COPI vesicle coat"/>
    <property type="evidence" value="ECO:0007669"/>
    <property type="project" value="TreeGrafter"/>
</dbReference>
<dbReference type="CDD" id="cd00200">
    <property type="entry name" value="WD40"/>
    <property type="match status" value="1"/>
</dbReference>
<feature type="repeat" description="WD" evidence="13">
    <location>
        <begin position="191"/>
        <end position="234"/>
    </location>
</feature>
<evidence type="ECO:0000256" key="9">
    <source>
        <dbReference type="ARBA" id="ARBA00023034"/>
    </source>
</evidence>
<keyword evidence="9" id="KW-0333">Golgi apparatus</keyword>
<evidence type="ECO:0000313" key="18">
    <source>
        <dbReference type="Proteomes" id="UP001311799"/>
    </source>
</evidence>
<dbReference type="Gene3D" id="1.25.40.470">
    <property type="match status" value="1"/>
</dbReference>
<dbReference type="GO" id="GO:0006886">
    <property type="term" value="P:intracellular protein transport"/>
    <property type="evidence" value="ECO:0007669"/>
    <property type="project" value="InterPro"/>
</dbReference>
<dbReference type="FunFam" id="2.130.10.10:FF:000016">
    <property type="entry name" value="Coatomer alpha subunit, putative"/>
    <property type="match status" value="1"/>
</dbReference>
<dbReference type="Proteomes" id="UP001311799">
    <property type="component" value="Unassembled WGS sequence"/>
</dbReference>
<evidence type="ECO:0000313" key="17">
    <source>
        <dbReference type="EMBL" id="KAK6589449.1"/>
    </source>
</evidence>
<comment type="caution">
    <text evidence="17">The sequence shown here is derived from an EMBL/GenBank/DDBJ whole genome shotgun (WGS) entry which is preliminary data.</text>
</comment>
<keyword evidence="3" id="KW-0813">Transport</keyword>
<feature type="region of interest" description="Disordered" evidence="14">
    <location>
        <begin position="988"/>
        <end position="1091"/>
    </location>
</feature>
<dbReference type="PANTHER" id="PTHR19876:SF2">
    <property type="entry name" value="COATOMER SUBUNIT BETA"/>
    <property type="match status" value="1"/>
</dbReference>
<feature type="compositionally biased region" description="Low complexity" evidence="14">
    <location>
        <begin position="995"/>
        <end position="1016"/>
    </location>
</feature>
<evidence type="ECO:0000256" key="2">
    <source>
        <dbReference type="ARBA" id="ARBA00004496"/>
    </source>
</evidence>
<accession>A0AAV9XYQ5</accession>
<evidence type="ECO:0000256" key="6">
    <source>
        <dbReference type="ARBA" id="ARBA00022737"/>
    </source>
</evidence>
<name>A0AAV9XYQ5_9CRYT</name>
<dbReference type="InterPro" id="IPR015943">
    <property type="entry name" value="WD40/YVTN_repeat-like_dom_sf"/>
</dbReference>
<keyword evidence="18" id="KW-1185">Reference proteome</keyword>
<dbReference type="Gene3D" id="2.130.10.10">
    <property type="entry name" value="YVTN repeat-like/Quinoprotein amine dehydrogenase"/>
    <property type="match status" value="1"/>
</dbReference>